<reference evidence="1 2" key="1">
    <citation type="submission" date="2019-03" db="EMBL/GenBank/DDBJ databases">
        <title>Sequencing the genomes of 1000 actinobacteria strains.</title>
        <authorList>
            <person name="Klenk H.-P."/>
        </authorList>
    </citation>
    <scope>NUCLEOTIDE SEQUENCE [LARGE SCALE GENOMIC DNA]</scope>
    <source>
        <strain evidence="1 2">DSM 44969</strain>
    </source>
</reference>
<keyword evidence="2" id="KW-1185">Reference proteome</keyword>
<accession>A0A4V2PI13</accession>
<dbReference type="InterPro" id="IPR023393">
    <property type="entry name" value="START-like_dom_sf"/>
</dbReference>
<dbReference type="AlphaFoldDB" id="A0A4V2PI13"/>
<evidence type="ECO:0008006" key="3">
    <source>
        <dbReference type="Google" id="ProtNLM"/>
    </source>
</evidence>
<comment type="caution">
    <text evidence="1">The sequence shown here is derived from an EMBL/GenBank/DDBJ whole genome shotgun (WGS) entry which is preliminary data.</text>
</comment>
<sequence length="189" mass="20613">MILTGAGVDATVPEIWSARPGDGIVEPADVVMDRGFDVRAALEAVWPWLVQLGKGRAGWYLPRRLERLLPHGNRAARLIDPRWQALAVGDVIPDYGGRDETFTVASIDPPSSLVYRSTRGRMGVSWAITLRPSGSGSRVHLRLRLGPVRRRWLATTVGELFDALTIAGMAAGLAERVAQPSDAARRNAR</sequence>
<dbReference type="RefSeq" id="WP_132431914.1">
    <property type="nucleotide sequence ID" value="NZ_SMFZ01000002.1"/>
</dbReference>
<organism evidence="1 2">
    <name type="scientific">Pseudonocardia endophytica</name>
    <dbReference type="NCBI Taxonomy" id="401976"/>
    <lineage>
        <taxon>Bacteria</taxon>
        <taxon>Bacillati</taxon>
        <taxon>Actinomycetota</taxon>
        <taxon>Actinomycetes</taxon>
        <taxon>Pseudonocardiales</taxon>
        <taxon>Pseudonocardiaceae</taxon>
        <taxon>Pseudonocardia</taxon>
    </lineage>
</organism>
<dbReference type="Proteomes" id="UP000295560">
    <property type="component" value="Unassembled WGS sequence"/>
</dbReference>
<protein>
    <recommendedName>
        <fullName evidence="3">Polyketide cyclase/dehydrase/lipid transport protein</fullName>
    </recommendedName>
</protein>
<dbReference type="EMBL" id="SMFZ01000002">
    <property type="protein sequence ID" value="TCK22806.1"/>
    <property type="molecule type" value="Genomic_DNA"/>
</dbReference>
<proteinExistence type="predicted"/>
<gene>
    <name evidence="1" type="ORF">EV378_6817</name>
</gene>
<evidence type="ECO:0000313" key="2">
    <source>
        <dbReference type="Proteomes" id="UP000295560"/>
    </source>
</evidence>
<name>A0A4V2PI13_PSEEN</name>
<dbReference type="SUPFAM" id="SSF55961">
    <property type="entry name" value="Bet v1-like"/>
    <property type="match status" value="1"/>
</dbReference>
<dbReference type="OrthoDB" id="3255669at2"/>
<evidence type="ECO:0000313" key="1">
    <source>
        <dbReference type="EMBL" id="TCK22806.1"/>
    </source>
</evidence>
<dbReference type="Gene3D" id="3.30.530.20">
    <property type="match status" value="1"/>
</dbReference>